<sequence length="220" mass="24921">MQELFECFIKPDKILTREAITHEARMTYWGHLEATIYQFHSMHSAAELDAILQGEPTIVATAQACYDYAINGVLRPATSDVEAESISHDWKALASLIRAARYGIEFFSPEVDSEDVGVPDQLEQLMFHAMLRARLDLATIPNLDEDVLPSPLRPATSHKLNLKEIGVLARMEEKSVRNATQPKAPDRLQTCKEGTRTVVEFHEALRWLKGRRHFKPTVLV</sequence>
<reference evidence="1 2" key="1">
    <citation type="submission" date="2018-04" db="EMBL/GenBank/DDBJ databases">
        <title>Pseudomonas sp. nov., isolated from mangrove soil.</title>
        <authorList>
            <person name="Chen C."/>
        </authorList>
    </citation>
    <scope>NUCLEOTIDE SEQUENCE [LARGE SCALE GENOMIC DNA]</scope>
    <source>
        <strain evidence="1 2">JCM 14246</strain>
    </source>
</reference>
<name>A0A2T5PMW9_ECTOL</name>
<comment type="caution">
    <text evidence="1">The sequence shown here is derived from an EMBL/GenBank/DDBJ whole genome shotgun (WGS) entry which is preliminary data.</text>
</comment>
<dbReference type="EMBL" id="QASO01000062">
    <property type="protein sequence ID" value="PTU79108.1"/>
    <property type="molecule type" value="Genomic_DNA"/>
</dbReference>
<gene>
    <name evidence="1" type="ORF">DBO86_10540</name>
</gene>
<evidence type="ECO:0000313" key="2">
    <source>
        <dbReference type="Proteomes" id="UP000244052"/>
    </source>
</evidence>
<dbReference type="RefSeq" id="WP_108233628.1">
    <property type="nucleotide sequence ID" value="NZ_QASO01000062.1"/>
</dbReference>
<evidence type="ECO:0000313" key="1">
    <source>
        <dbReference type="EMBL" id="PTU79108.1"/>
    </source>
</evidence>
<proteinExistence type="predicted"/>
<protein>
    <submittedName>
        <fullName evidence="1">Uncharacterized protein</fullName>
    </submittedName>
</protein>
<keyword evidence="2" id="KW-1185">Reference proteome</keyword>
<accession>A0A2T5PMW9</accession>
<dbReference type="Proteomes" id="UP000244052">
    <property type="component" value="Unassembled WGS sequence"/>
</dbReference>
<organism evidence="1 2">
    <name type="scientific">Ectopseudomonas oleovorans</name>
    <name type="common">Pseudomonas oleovorans</name>
    <dbReference type="NCBI Taxonomy" id="301"/>
    <lineage>
        <taxon>Bacteria</taxon>
        <taxon>Pseudomonadati</taxon>
        <taxon>Pseudomonadota</taxon>
        <taxon>Gammaproteobacteria</taxon>
        <taxon>Pseudomonadales</taxon>
        <taxon>Pseudomonadaceae</taxon>
        <taxon>Ectopseudomonas</taxon>
    </lineage>
</organism>
<dbReference type="AlphaFoldDB" id="A0A2T5PMW9"/>